<gene>
    <name evidence="5" type="ORF">JTE90_004227</name>
</gene>
<feature type="compositionally biased region" description="Polar residues" evidence="3">
    <location>
        <begin position="176"/>
        <end position="187"/>
    </location>
</feature>
<dbReference type="GO" id="GO:0031012">
    <property type="term" value="C:extracellular matrix"/>
    <property type="evidence" value="ECO:0007669"/>
    <property type="project" value="TreeGrafter"/>
</dbReference>
<dbReference type="PANTHER" id="PTHR12236:SF86">
    <property type="entry name" value="CCP84AC-RELATED"/>
    <property type="match status" value="1"/>
</dbReference>
<evidence type="ECO:0000313" key="6">
    <source>
        <dbReference type="Proteomes" id="UP000827092"/>
    </source>
</evidence>
<proteinExistence type="predicted"/>
<evidence type="ECO:0008006" key="7">
    <source>
        <dbReference type="Google" id="ProtNLM"/>
    </source>
</evidence>
<protein>
    <recommendedName>
        <fullName evidence="7">Cuticle protein</fullName>
    </recommendedName>
</protein>
<feature type="region of interest" description="Disordered" evidence="3">
    <location>
        <begin position="159"/>
        <end position="187"/>
    </location>
</feature>
<organism evidence="5 6">
    <name type="scientific">Oedothorax gibbosus</name>
    <dbReference type="NCBI Taxonomy" id="931172"/>
    <lineage>
        <taxon>Eukaryota</taxon>
        <taxon>Metazoa</taxon>
        <taxon>Ecdysozoa</taxon>
        <taxon>Arthropoda</taxon>
        <taxon>Chelicerata</taxon>
        <taxon>Arachnida</taxon>
        <taxon>Araneae</taxon>
        <taxon>Araneomorphae</taxon>
        <taxon>Entelegynae</taxon>
        <taxon>Araneoidea</taxon>
        <taxon>Linyphiidae</taxon>
        <taxon>Erigoninae</taxon>
        <taxon>Oedothorax</taxon>
    </lineage>
</organism>
<keyword evidence="6" id="KW-1185">Reference proteome</keyword>
<reference evidence="5 6" key="1">
    <citation type="journal article" date="2022" name="Nat. Ecol. Evol.">
        <title>A masculinizing supergene underlies an exaggerated male reproductive morph in a spider.</title>
        <authorList>
            <person name="Hendrickx F."/>
            <person name="De Corte Z."/>
            <person name="Sonet G."/>
            <person name="Van Belleghem S.M."/>
            <person name="Kostlbacher S."/>
            <person name="Vangestel C."/>
        </authorList>
    </citation>
    <scope>NUCLEOTIDE SEQUENCE [LARGE SCALE GENOMIC DNA]</scope>
    <source>
        <strain evidence="5">W744_W776</strain>
    </source>
</reference>
<dbReference type="PROSITE" id="PS51155">
    <property type="entry name" value="CHIT_BIND_RR_2"/>
    <property type="match status" value="1"/>
</dbReference>
<dbReference type="EMBL" id="JAFNEN010000308">
    <property type="protein sequence ID" value="KAG8186251.1"/>
    <property type="molecule type" value="Genomic_DNA"/>
</dbReference>
<evidence type="ECO:0000313" key="5">
    <source>
        <dbReference type="EMBL" id="KAG8186251.1"/>
    </source>
</evidence>
<keyword evidence="4" id="KW-0732">Signal</keyword>
<feature type="region of interest" description="Disordered" evidence="3">
    <location>
        <begin position="78"/>
        <end position="102"/>
    </location>
</feature>
<dbReference type="GO" id="GO:0005615">
    <property type="term" value="C:extracellular space"/>
    <property type="evidence" value="ECO:0007669"/>
    <property type="project" value="TreeGrafter"/>
</dbReference>
<dbReference type="Proteomes" id="UP000827092">
    <property type="component" value="Unassembled WGS sequence"/>
</dbReference>
<evidence type="ECO:0000256" key="1">
    <source>
        <dbReference type="ARBA" id="ARBA00022460"/>
    </source>
</evidence>
<dbReference type="InterPro" id="IPR051217">
    <property type="entry name" value="Insect_Cuticle_Struc_Prot"/>
</dbReference>
<feature type="chain" id="PRO_5043787091" description="Cuticle protein" evidence="4">
    <location>
        <begin position="19"/>
        <end position="307"/>
    </location>
</feature>
<dbReference type="InterPro" id="IPR000618">
    <property type="entry name" value="Insect_cuticle"/>
</dbReference>
<evidence type="ECO:0000256" key="4">
    <source>
        <dbReference type="SAM" id="SignalP"/>
    </source>
</evidence>
<keyword evidence="1 2" id="KW-0193">Cuticle</keyword>
<dbReference type="GO" id="GO:0042302">
    <property type="term" value="F:structural constituent of cuticle"/>
    <property type="evidence" value="ECO:0007669"/>
    <property type="project" value="UniProtKB-UniRule"/>
</dbReference>
<name>A0AAV6URR8_9ARAC</name>
<sequence>MEVVFIIFGCAIIEHVFAGGFVNYPTVDIGEVYPSNNLLIFTKDGPIPEYLLGSPFKLFPFPKGGVSRRMDDITIDGMKNSNVRNKNSTERNSAKRPPTVRPPWIRQRNKKLLDTANRSTTLGTYAQKYQTAGGKLTVASRVPQKESGATGDVTRLVKGQLSRPPRRPDIAAKSKVPSSNVTKTQPPTFIVGSKKQLTVPIQQSPSSVNIVSNFGSKSKMETYAKPDPYSFGYGVDDGLGTAQYRQETSNGDGVIKGMYGYKDFQGIYRHVEYTADDNGFHAVVKSNEPGVSNTDSADVVFIANAPL</sequence>
<dbReference type="Pfam" id="PF00379">
    <property type="entry name" value="Chitin_bind_4"/>
    <property type="match status" value="1"/>
</dbReference>
<feature type="signal peptide" evidence="4">
    <location>
        <begin position="1"/>
        <end position="18"/>
    </location>
</feature>
<dbReference type="AlphaFoldDB" id="A0AAV6URR8"/>
<comment type="caution">
    <text evidence="5">The sequence shown here is derived from an EMBL/GenBank/DDBJ whole genome shotgun (WGS) entry which is preliminary data.</text>
</comment>
<evidence type="ECO:0000256" key="2">
    <source>
        <dbReference type="PROSITE-ProRule" id="PRU00497"/>
    </source>
</evidence>
<evidence type="ECO:0000256" key="3">
    <source>
        <dbReference type="SAM" id="MobiDB-lite"/>
    </source>
</evidence>
<dbReference type="PANTHER" id="PTHR12236">
    <property type="entry name" value="STRUCTURAL CONTITUENT OF CUTICLE"/>
    <property type="match status" value="1"/>
</dbReference>
<accession>A0AAV6URR8</accession>